<feature type="region of interest" description="Disordered" evidence="5">
    <location>
        <begin position="20"/>
        <end position="57"/>
    </location>
</feature>
<feature type="transmembrane region" description="Helical" evidence="6">
    <location>
        <begin position="173"/>
        <end position="193"/>
    </location>
</feature>
<evidence type="ECO:0000313" key="8">
    <source>
        <dbReference type="EMBL" id="KAL1893573.1"/>
    </source>
</evidence>
<proteinExistence type="predicted"/>
<feature type="transmembrane region" description="Helical" evidence="6">
    <location>
        <begin position="442"/>
        <end position="466"/>
    </location>
</feature>
<dbReference type="Gene3D" id="1.20.1250.20">
    <property type="entry name" value="MFS general substrate transporter like domains"/>
    <property type="match status" value="2"/>
</dbReference>
<feature type="transmembrane region" description="Helical" evidence="6">
    <location>
        <begin position="205"/>
        <end position="228"/>
    </location>
</feature>
<dbReference type="CDD" id="cd06179">
    <property type="entry name" value="MFS_TRI12_like"/>
    <property type="match status" value="1"/>
</dbReference>
<evidence type="ECO:0000256" key="6">
    <source>
        <dbReference type="SAM" id="Phobius"/>
    </source>
</evidence>
<feature type="transmembrane region" description="Helical" evidence="6">
    <location>
        <begin position="148"/>
        <end position="167"/>
    </location>
</feature>
<dbReference type="PROSITE" id="PS50850">
    <property type="entry name" value="MFS"/>
    <property type="match status" value="1"/>
</dbReference>
<feature type="transmembrane region" description="Helical" evidence="6">
    <location>
        <begin position="116"/>
        <end position="136"/>
    </location>
</feature>
<dbReference type="InterPro" id="IPR011701">
    <property type="entry name" value="MFS"/>
</dbReference>
<gene>
    <name evidence="8" type="ORF">Sste5346_006404</name>
</gene>
<dbReference type="InterPro" id="IPR020846">
    <property type="entry name" value="MFS_dom"/>
</dbReference>
<evidence type="ECO:0000256" key="2">
    <source>
        <dbReference type="ARBA" id="ARBA00022692"/>
    </source>
</evidence>
<dbReference type="SUPFAM" id="SSF103473">
    <property type="entry name" value="MFS general substrate transporter"/>
    <property type="match status" value="1"/>
</dbReference>
<feature type="transmembrane region" description="Helical" evidence="6">
    <location>
        <begin position="568"/>
        <end position="587"/>
    </location>
</feature>
<name>A0ABR3YYX8_9PEZI</name>
<dbReference type="EMBL" id="JAWCUI010000037">
    <property type="protein sequence ID" value="KAL1893573.1"/>
    <property type="molecule type" value="Genomic_DNA"/>
</dbReference>
<keyword evidence="3 6" id="KW-1133">Transmembrane helix</keyword>
<keyword evidence="2 6" id="KW-0812">Transmembrane</keyword>
<comment type="caution">
    <text evidence="8">The sequence shown here is derived from an EMBL/GenBank/DDBJ whole genome shotgun (WGS) entry which is preliminary data.</text>
</comment>
<organism evidence="8 9">
    <name type="scientific">Sporothrix stenoceras</name>
    <dbReference type="NCBI Taxonomy" id="5173"/>
    <lineage>
        <taxon>Eukaryota</taxon>
        <taxon>Fungi</taxon>
        <taxon>Dikarya</taxon>
        <taxon>Ascomycota</taxon>
        <taxon>Pezizomycotina</taxon>
        <taxon>Sordariomycetes</taxon>
        <taxon>Sordariomycetidae</taxon>
        <taxon>Ophiostomatales</taxon>
        <taxon>Ophiostomataceae</taxon>
        <taxon>Sporothrix</taxon>
    </lineage>
</organism>
<feature type="domain" description="Major facilitator superfamily (MFS) profile" evidence="7">
    <location>
        <begin position="81"/>
        <end position="598"/>
    </location>
</feature>
<dbReference type="InterPro" id="IPR036259">
    <property type="entry name" value="MFS_trans_sf"/>
</dbReference>
<evidence type="ECO:0000256" key="1">
    <source>
        <dbReference type="ARBA" id="ARBA00004141"/>
    </source>
</evidence>
<protein>
    <recommendedName>
        <fullName evidence="7">Major facilitator superfamily (MFS) profile domain-containing protein</fullName>
    </recommendedName>
</protein>
<sequence>MSDTKADGIEIQSAAPVEAVNHTGNNNNNNNNNTIDTAHTEHADNHLPHSHGHGHPDELDVMPIEEEAVRNAVHINLSWRSWLVVFMTCFAIMAQVFVVVAAGSVIAFIVRDLGDASISGWIIQGPLLMQSVLSPIVGRLSDVLDRKYLAAGPPLVAFVGAVISAKATSMSMLIGGGILIGTTLSTISIVQAIPSEVLPLKYRALANGFAFMGGAVGGVIGSLGAGAVTNASASGWRSIFWMQAAFHLATSIGLFLFYWPNKTEEYERLSVWGYVWACDPIGSLLFVSGATLTLLALDWGGGTYSWSDAHVAAPLGIGLALLVAFGGYEWKGRSDGLLAHVFFRQNANFALSVFAFAVEGWIFYSAVNSVVPQIILNLGFQTDAWRISIRQLSYTLPSMFTSIPVTLYATYYKDLKSPLLVTFVIFFVVTVLYANLKPQWNSAQIGFSVLAGIGQSGPLTLLVACVQFTAPHAYLSTATGLAFSARAIGGAFGSAVLDAIMNGYLNSHYAPAVSAAAVKAGLPENSAPALLEAFTAGTVGTGVPDANATIWDAAVTASRSEYAHAYRLAWSSIIPFVVLATAAVACLRGVKALMTEKVEATVERVPVEETKA</sequence>
<evidence type="ECO:0000256" key="4">
    <source>
        <dbReference type="ARBA" id="ARBA00023136"/>
    </source>
</evidence>
<dbReference type="Proteomes" id="UP001583186">
    <property type="component" value="Unassembled WGS sequence"/>
</dbReference>
<keyword evidence="9" id="KW-1185">Reference proteome</keyword>
<evidence type="ECO:0000313" key="9">
    <source>
        <dbReference type="Proteomes" id="UP001583186"/>
    </source>
</evidence>
<feature type="transmembrane region" description="Helical" evidence="6">
    <location>
        <begin position="309"/>
        <end position="328"/>
    </location>
</feature>
<feature type="transmembrane region" description="Helical" evidence="6">
    <location>
        <begin position="82"/>
        <end position="110"/>
    </location>
</feature>
<dbReference type="PANTHER" id="PTHR23501">
    <property type="entry name" value="MAJOR FACILITATOR SUPERFAMILY"/>
    <property type="match status" value="1"/>
</dbReference>
<reference evidence="8 9" key="1">
    <citation type="journal article" date="2024" name="IMA Fungus">
        <title>IMA Genome - F19 : A genome assembly and annotation guide to empower mycologists, including annotated draft genome sequences of Ceratocystis pirilliformis, Diaporthe australafricana, Fusarium ophioides, Paecilomyces lecythidis, and Sporothrix stenoceras.</title>
        <authorList>
            <person name="Aylward J."/>
            <person name="Wilson A.M."/>
            <person name="Visagie C.M."/>
            <person name="Spraker J."/>
            <person name="Barnes I."/>
            <person name="Buitendag C."/>
            <person name="Ceriani C."/>
            <person name="Del Mar Angel L."/>
            <person name="du Plessis D."/>
            <person name="Fuchs T."/>
            <person name="Gasser K."/>
            <person name="Kramer D."/>
            <person name="Li W."/>
            <person name="Munsamy K."/>
            <person name="Piso A."/>
            <person name="Price J.L."/>
            <person name="Sonnekus B."/>
            <person name="Thomas C."/>
            <person name="van der Nest A."/>
            <person name="van Dijk A."/>
            <person name="van Heerden A."/>
            <person name="van Vuuren N."/>
            <person name="Yilmaz N."/>
            <person name="Duong T.A."/>
            <person name="van der Merwe N.A."/>
            <person name="Wingfield M.J."/>
            <person name="Wingfield B.D."/>
        </authorList>
    </citation>
    <scope>NUCLEOTIDE SEQUENCE [LARGE SCALE GENOMIC DNA]</scope>
    <source>
        <strain evidence="8 9">CMW 5346</strain>
    </source>
</reference>
<comment type="subcellular location">
    <subcellularLocation>
        <location evidence="1">Membrane</location>
        <topology evidence="1">Multi-pass membrane protein</topology>
    </subcellularLocation>
</comment>
<keyword evidence="4 6" id="KW-0472">Membrane</keyword>
<dbReference type="PANTHER" id="PTHR23501:SF195">
    <property type="entry name" value="PEP5"/>
    <property type="match status" value="1"/>
</dbReference>
<feature type="compositionally biased region" description="Basic and acidic residues" evidence="5">
    <location>
        <begin position="38"/>
        <end position="47"/>
    </location>
</feature>
<feature type="transmembrane region" description="Helical" evidence="6">
    <location>
        <begin position="240"/>
        <end position="259"/>
    </location>
</feature>
<evidence type="ECO:0000259" key="7">
    <source>
        <dbReference type="PROSITE" id="PS50850"/>
    </source>
</evidence>
<feature type="transmembrane region" description="Helical" evidence="6">
    <location>
        <begin position="349"/>
        <end position="371"/>
    </location>
</feature>
<dbReference type="InterPro" id="IPR053791">
    <property type="entry name" value="MFS_Tri12-like"/>
</dbReference>
<accession>A0ABR3YYX8</accession>
<dbReference type="Pfam" id="PF07690">
    <property type="entry name" value="MFS_1"/>
    <property type="match status" value="1"/>
</dbReference>
<evidence type="ECO:0000256" key="3">
    <source>
        <dbReference type="ARBA" id="ARBA00022989"/>
    </source>
</evidence>
<feature type="transmembrane region" description="Helical" evidence="6">
    <location>
        <begin position="271"/>
        <end position="297"/>
    </location>
</feature>
<feature type="transmembrane region" description="Helical" evidence="6">
    <location>
        <begin position="418"/>
        <end position="436"/>
    </location>
</feature>
<evidence type="ECO:0000256" key="5">
    <source>
        <dbReference type="SAM" id="MobiDB-lite"/>
    </source>
</evidence>